<dbReference type="RefSeq" id="WP_230575406.1">
    <property type="nucleotide sequence ID" value="NZ_CAKJTI010000011.1"/>
</dbReference>
<reference evidence="2 3" key="1">
    <citation type="submission" date="2021-10" db="EMBL/GenBank/DDBJ databases">
        <authorList>
            <person name="Criscuolo A."/>
        </authorList>
    </citation>
    <scope>NUCLEOTIDE SEQUENCE [LARGE SCALE GENOMIC DNA]</scope>
    <source>
        <strain evidence="3">CIP 111899</strain>
    </source>
</reference>
<keyword evidence="1" id="KW-0472">Membrane</keyword>
<keyword evidence="1" id="KW-1133">Transmembrane helix</keyword>
<evidence type="ECO:0000256" key="1">
    <source>
        <dbReference type="SAM" id="Phobius"/>
    </source>
</evidence>
<sequence length="58" mass="6140">MSRNRKIGVSCLLLSSSAALSSFLLKGILPYSGIIGWTLSVVFILVGAHFIGKDVSES</sequence>
<dbReference type="Proteomes" id="UP000789423">
    <property type="component" value="Unassembled WGS sequence"/>
</dbReference>
<evidence type="ECO:0000313" key="2">
    <source>
        <dbReference type="EMBL" id="CAG9613324.1"/>
    </source>
</evidence>
<feature type="transmembrane region" description="Helical" evidence="1">
    <location>
        <begin position="28"/>
        <end position="51"/>
    </location>
</feature>
<accession>A0ABN8A154</accession>
<keyword evidence="1" id="KW-0812">Transmembrane</keyword>
<name>A0ABN8A154_9BACI</name>
<organism evidence="2 3">
    <name type="scientific">Bacillus rhizoplanae</name>
    <dbReference type="NCBI Taxonomy" id="2880966"/>
    <lineage>
        <taxon>Bacteria</taxon>
        <taxon>Bacillati</taxon>
        <taxon>Bacillota</taxon>
        <taxon>Bacilli</taxon>
        <taxon>Bacillales</taxon>
        <taxon>Bacillaceae</taxon>
        <taxon>Bacillus</taxon>
    </lineage>
</organism>
<comment type="caution">
    <text evidence="2">The sequence shown here is derived from an EMBL/GenBank/DDBJ whole genome shotgun (WGS) entry which is preliminary data.</text>
</comment>
<proteinExistence type="predicted"/>
<protein>
    <submittedName>
        <fullName evidence="2">Uncharacterized protein</fullName>
    </submittedName>
</protein>
<dbReference type="EMBL" id="CAKJTI010000011">
    <property type="protein sequence ID" value="CAG9613324.1"/>
    <property type="molecule type" value="Genomic_DNA"/>
</dbReference>
<keyword evidence="3" id="KW-1185">Reference proteome</keyword>
<evidence type="ECO:0000313" key="3">
    <source>
        <dbReference type="Proteomes" id="UP000789423"/>
    </source>
</evidence>
<gene>
    <name evidence="2" type="ORF">BACCIP111899_02538</name>
</gene>